<dbReference type="PROSITE" id="PS00028">
    <property type="entry name" value="ZINC_FINGER_C2H2_1"/>
    <property type="match status" value="14"/>
</dbReference>
<proteinExistence type="inferred from homology"/>
<dbReference type="RefSeq" id="XP_037392578.1">
    <property type="nucleotide sequence ID" value="XM_037536681.1"/>
</dbReference>
<feature type="compositionally biased region" description="Polar residues" evidence="13">
    <location>
        <begin position="360"/>
        <end position="375"/>
    </location>
</feature>
<feature type="domain" description="C2H2-type" evidence="14">
    <location>
        <begin position="755"/>
        <end position="777"/>
    </location>
</feature>
<evidence type="ECO:0000256" key="7">
    <source>
        <dbReference type="ARBA" id="ARBA00023015"/>
    </source>
</evidence>
<dbReference type="FunFam" id="3.30.160.60:FF:000100">
    <property type="entry name" value="Zinc finger 45-like"/>
    <property type="match status" value="1"/>
</dbReference>
<keyword evidence="4" id="KW-0677">Repeat</keyword>
<evidence type="ECO:0000256" key="2">
    <source>
        <dbReference type="ARBA" id="ARBA00006991"/>
    </source>
</evidence>
<dbReference type="PANTHER" id="PTHR24379:SF121">
    <property type="entry name" value="C2H2-TYPE DOMAIN-CONTAINING PROTEIN"/>
    <property type="match status" value="1"/>
</dbReference>
<feature type="domain" description="C2H2-type" evidence="14">
    <location>
        <begin position="376"/>
        <end position="403"/>
    </location>
</feature>
<evidence type="ECO:0000256" key="3">
    <source>
        <dbReference type="ARBA" id="ARBA00022723"/>
    </source>
</evidence>
<feature type="domain" description="C2H2-type" evidence="14">
    <location>
        <begin position="432"/>
        <end position="459"/>
    </location>
</feature>
<evidence type="ECO:0000256" key="6">
    <source>
        <dbReference type="ARBA" id="ARBA00022833"/>
    </source>
</evidence>
<feature type="domain" description="C2H2-type" evidence="14">
    <location>
        <begin position="628"/>
        <end position="657"/>
    </location>
</feature>
<keyword evidence="7" id="KW-0805">Transcription regulation</keyword>
<dbReference type="RefSeq" id="XP_017563999.1">
    <property type="nucleotide sequence ID" value="XM_017708510.2"/>
</dbReference>
<dbReference type="STRING" id="42514.ENSPNAP00000003596"/>
<sequence>MADSTSLYMCSSCRQLFASLEDVLAHHLTCHLIAQNSSTTTSAQIPPDSQPKSPLSSQAQPSLNCPLPSNHGSESTTLMSSSLNLPRGLNNQTQRAPPVPLIRYQCGECNTLFASLNQWQQHIKLGLCGVTGSEEKGGEDEVKPKARERQNEEYSENGDTVRGSNCETKDTEEGNGTKAETVERVMMKAGPQDSAQAGPRHGEMTKNGVSTQQSSKLLENLVNEPDEDSLAAGFASGTLGPTPADTFLCMQCGSGFKSEEALAAHRSSHHGLERMLHRCVVCSQEFMSTTQYLYHRRQHKEKGEGLPVTVAQSTNPVSGSLSNITGSTGQSQDPAGIPNEQVVSTPESAQPSSPLPSSSNQTSFPTSPATENSFRTPCPTCGQVFRRRCHMRAHMLRHSGQKPHLCEVCHKTFAHKSNLGRHRQTHTTRQAHMCQQCGQSFTQSGTLKKHQLLHASKEPVTEVGVVGELVGSKEKTEVGEGKEETSRTLFVCSDCPNKYRTRTQLLVHRFVHTGQYPFSCSVCGESFPRKKSLQLHALFHQGKQPVTCPSCSDQFLDQISLDTHLPLCKQREASGHEVDPSVLGVAKKKTAGGARRTGKLICDLCGHRCVTQEGLDLHRLSHSGQTPLRCPLLPCKRRFTSSSALQEHILRHGSLTPETDSVGADPKPRPHHCQHCGKSFTTASSLNVHLRIHTGERPFQCGQCGKCFRQIPHLRDHERLHTGTRPFVCSVCGRAFLLAARLAEHARTHSGEKPYECPVCHRAFRSLSNLGKHRKTHGLALSTEPTAASVEMASAEQQAGAGAVSTGPAAVHTILLVQAPETVPQDTGPNLPQNVTPSSTPLVFLQPVVGEEQQRGLAPVLHHAIEVVVAENHE</sequence>
<dbReference type="FunFam" id="3.30.160.60:FF:000710">
    <property type="entry name" value="Zinc finger protein 768"/>
    <property type="match status" value="1"/>
</dbReference>
<dbReference type="GO" id="GO:0005634">
    <property type="term" value="C:nucleus"/>
    <property type="evidence" value="ECO:0007669"/>
    <property type="project" value="UniProtKB-SubCell"/>
</dbReference>
<evidence type="ECO:0000256" key="1">
    <source>
        <dbReference type="ARBA" id="ARBA00004123"/>
    </source>
</evidence>
<keyword evidence="16" id="KW-1185">Reference proteome</keyword>
<dbReference type="GO" id="GO:0008270">
    <property type="term" value="F:zinc ion binding"/>
    <property type="evidence" value="ECO:0007669"/>
    <property type="project" value="UniProtKB-KW"/>
</dbReference>
<reference evidence="15" key="2">
    <citation type="submission" date="2025-08" db="UniProtKB">
        <authorList>
            <consortium name="Ensembl"/>
        </authorList>
    </citation>
    <scope>IDENTIFICATION</scope>
</reference>
<feature type="compositionally biased region" description="Polar residues" evidence="13">
    <location>
        <begin position="50"/>
        <end position="63"/>
    </location>
</feature>
<keyword evidence="5 12" id="KW-0863">Zinc-finger</keyword>
<reference evidence="15" key="3">
    <citation type="submission" date="2025-09" db="UniProtKB">
        <authorList>
            <consortium name="Ensembl"/>
        </authorList>
    </citation>
    <scope>IDENTIFICATION</scope>
</reference>
<feature type="domain" description="C2H2-type" evidence="14">
    <location>
        <begin position="699"/>
        <end position="726"/>
    </location>
</feature>
<organism evidence="15 16">
    <name type="scientific">Pygocentrus nattereri</name>
    <name type="common">Red-bellied piranha</name>
    <dbReference type="NCBI Taxonomy" id="42514"/>
    <lineage>
        <taxon>Eukaryota</taxon>
        <taxon>Metazoa</taxon>
        <taxon>Chordata</taxon>
        <taxon>Craniata</taxon>
        <taxon>Vertebrata</taxon>
        <taxon>Euteleostomi</taxon>
        <taxon>Actinopterygii</taxon>
        <taxon>Neopterygii</taxon>
        <taxon>Teleostei</taxon>
        <taxon>Ostariophysi</taxon>
        <taxon>Characiformes</taxon>
        <taxon>Characoidei</taxon>
        <taxon>Pygocentrus</taxon>
    </lineage>
</organism>
<dbReference type="SMART" id="SM00355">
    <property type="entry name" value="ZnF_C2H2"/>
    <property type="match status" value="15"/>
</dbReference>
<feature type="compositionally biased region" description="Polar residues" evidence="13">
    <location>
        <begin position="70"/>
        <end position="94"/>
    </location>
</feature>
<feature type="domain" description="C2H2-type" evidence="14">
    <location>
        <begin position="600"/>
        <end position="627"/>
    </location>
</feature>
<name>A0A3B4BYK6_PYGNA</name>
<dbReference type="OMA" id="PLCKQRE"/>
<dbReference type="FunFam" id="3.30.160.60:FF:000145">
    <property type="entry name" value="Zinc finger protein 574"/>
    <property type="match status" value="1"/>
</dbReference>
<evidence type="ECO:0000256" key="13">
    <source>
        <dbReference type="SAM" id="MobiDB-lite"/>
    </source>
</evidence>
<feature type="compositionally biased region" description="Polar residues" evidence="13">
    <location>
        <begin position="310"/>
        <end position="333"/>
    </location>
</feature>
<dbReference type="Pfam" id="PF13912">
    <property type="entry name" value="zf-C2H2_6"/>
    <property type="match status" value="2"/>
</dbReference>
<dbReference type="Pfam" id="PF00096">
    <property type="entry name" value="zf-C2H2"/>
    <property type="match status" value="6"/>
</dbReference>
<evidence type="ECO:0000256" key="11">
    <source>
        <dbReference type="ARBA" id="ARBA00068876"/>
    </source>
</evidence>
<reference evidence="15 16" key="1">
    <citation type="submission" date="2020-10" db="EMBL/GenBank/DDBJ databases">
        <title>Pygocentrus nattereri (red-bellied piranha) genome, fPygNat1, primary haplotype.</title>
        <authorList>
            <person name="Myers G."/>
            <person name="Meyer A."/>
            <person name="Karagic N."/>
            <person name="Pippel M."/>
            <person name="Winkler S."/>
            <person name="Tracey A."/>
            <person name="Wood J."/>
            <person name="Formenti G."/>
            <person name="Howe K."/>
            <person name="Fedrigo O."/>
            <person name="Jarvis E.D."/>
        </authorList>
    </citation>
    <scope>NUCLEOTIDE SEQUENCE [LARGE SCALE GENOMIC DNA]</scope>
</reference>
<dbReference type="Ensembl" id="ENSPNAT00000008448.2">
    <property type="protein sequence ID" value="ENSPNAP00000003596.1"/>
    <property type="gene ID" value="ENSPNAG00000010010.2"/>
</dbReference>
<dbReference type="RefSeq" id="XP_037392582.1">
    <property type="nucleotide sequence ID" value="XM_037536685.1"/>
</dbReference>
<feature type="region of interest" description="Disordered" evidence="13">
    <location>
        <begin position="40"/>
        <end position="94"/>
    </location>
</feature>
<keyword evidence="10" id="KW-0539">Nucleus</keyword>
<keyword evidence="3" id="KW-0479">Metal-binding</keyword>
<feature type="region of interest" description="Disordered" evidence="13">
    <location>
        <begin position="310"/>
        <end position="377"/>
    </location>
</feature>
<feature type="compositionally biased region" description="Basic and acidic residues" evidence="13">
    <location>
        <begin position="133"/>
        <end position="152"/>
    </location>
</feature>
<feature type="domain" description="C2H2-type" evidence="14">
    <location>
        <begin position="247"/>
        <end position="274"/>
    </location>
</feature>
<accession>A0A3B4BYK6</accession>
<dbReference type="GeneID" id="108433747"/>
<dbReference type="OrthoDB" id="6077919at2759"/>
<feature type="domain" description="C2H2-type" evidence="14">
    <location>
        <begin position="404"/>
        <end position="431"/>
    </location>
</feature>
<keyword evidence="8" id="KW-0238">DNA-binding</keyword>
<evidence type="ECO:0000256" key="12">
    <source>
        <dbReference type="PROSITE-ProRule" id="PRU00042"/>
    </source>
</evidence>
<evidence type="ECO:0000256" key="4">
    <source>
        <dbReference type="ARBA" id="ARBA00022737"/>
    </source>
</evidence>
<feature type="domain" description="C2H2-type" evidence="14">
    <location>
        <begin position="518"/>
        <end position="545"/>
    </location>
</feature>
<dbReference type="InterPro" id="IPR036236">
    <property type="entry name" value="Znf_C2H2_sf"/>
</dbReference>
<evidence type="ECO:0000313" key="15">
    <source>
        <dbReference type="Ensembl" id="ENSPNAP00000003596.1"/>
    </source>
</evidence>
<evidence type="ECO:0000256" key="8">
    <source>
        <dbReference type="ARBA" id="ARBA00023125"/>
    </source>
</evidence>
<feature type="compositionally biased region" description="Low complexity" evidence="13">
    <location>
        <begin position="346"/>
        <end position="359"/>
    </location>
</feature>
<dbReference type="RefSeq" id="XP_037392576.1">
    <property type="nucleotide sequence ID" value="XM_037536679.1"/>
</dbReference>
<dbReference type="FunFam" id="3.30.160.60:FF:000093">
    <property type="entry name" value="zinc finger protein 668 isoform X1"/>
    <property type="match status" value="1"/>
</dbReference>
<dbReference type="FunFam" id="3.30.160.60:FF:000624">
    <property type="entry name" value="zinc finger protein 697"/>
    <property type="match status" value="1"/>
</dbReference>
<comment type="subcellular location">
    <subcellularLocation>
        <location evidence="1">Nucleus</location>
    </subcellularLocation>
</comment>
<dbReference type="Gene3D" id="3.30.160.60">
    <property type="entry name" value="Classic Zinc Finger"/>
    <property type="match status" value="11"/>
</dbReference>
<evidence type="ECO:0000259" key="14">
    <source>
        <dbReference type="PROSITE" id="PS50157"/>
    </source>
</evidence>
<dbReference type="InterPro" id="IPR013087">
    <property type="entry name" value="Znf_C2H2_type"/>
</dbReference>
<keyword evidence="6" id="KW-0862">Zinc</keyword>
<evidence type="ECO:0000256" key="5">
    <source>
        <dbReference type="ARBA" id="ARBA00022771"/>
    </source>
</evidence>
<dbReference type="Proteomes" id="UP001501920">
    <property type="component" value="Chromosome 1"/>
</dbReference>
<feature type="domain" description="C2H2-type" evidence="14">
    <location>
        <begin position="727"/>
        <end position="754"/>
    </location>
</feature>
<comment type="similarity">
    <text evidence="2">Belongs to the krueppel C2H2-type zinc-finger protein family.</text>
</comment>
<dbReference type="GO" id="GO:0003677">
    <property type="term" value="F:DNA binding"/>
    <property type="evidence" value="ECO:0007669"/>
    <property type="project" value="UniProtKB-KW"/>
</dbReference>
<protein>
    <recommendedName>
        <fullName evidence="11">Zinc finger protein 865</fullName>
    </recommendedName>
</protein>
<dbReference type="PANTHER" id="PTHR24379">
    <property type="entry name" value="KRAB AND ZINC FINGER DOMAIN-CONTAINING"/>
    <property type="match status" value="1"/>
</dbReference>
<dbReference type="FunFam" id="3.30.160.60:FF:000446">
    <property type="entry name" value="Zinc finger protein"/>
    <property type="match status" value="1"/>
</dbReference>
<evidence type="ECO:0000256" key="10">
    <source>
        <dbReference type="ARBA" id="ARBA00023242"/>
    </source>
</evidence>
<evidence type="ECO:0000313" key="16">
    <source>
        <dbReference type="Proteomes" id="UP001501920"/>
    </source>
</evidence>
<dbReference type="GeneTree" id="ENSGT00940000166708"/>
<evidence type="ECO:0000256" key="9">
    <source>
        <dbReference type="ARBA" id="ARBA00023163"/>
    </source>
</evidence>
<dbReference type="PROSITE" id="PS50157">
    <property type="entry name" value="ZINC_FINGER_C2H2_2"/>
    <property type="match status" value="13"/>
</dbReference>
<dbReference type="SUPFAM" id="SSF57667">
    <property type="entry name" value="beta-beta-alpha zinc fingers"/>
    <property type="match status" value="8"/>
</dbReference>
<keyword evidence="9" id="KW-0804">Transcription</keyword>
<feature type="domain" description="C2H2-type" evidence="14">
    <location>
        <begin position="277"/>
        <end position="304"/>
    </location>
</feature>
<dbReference type="AlphaFoldDB" id="A0A3B4BYK6"/>
<dbReference type="Pfam" id="PF12874">
    <property type="entry name" value="zf-met"/>
    <property type="match status" value="1"/>
</dbReference>
<feature type="domain" description="C2H2-type" evidence="14">
    <location>
        <begin position="671"/>
        <end position="698"/>
    </location>
</feature>
<feature type="domain" description="C2H2-type" evidence="14">
    <location>
        <begin position="490"/>
        <end position="517"/>
    </location>
</feature>
<feature type="region of interest" description="Disordered" evidence="13">
    <location>
        <begin position="132"/>
        <end position="213"/>
    </location>
</feature>